<evidence type="ECO:0000259" key="5">
    <source>
        <dbReference type="Pfam" id="PF00248"/>
    </source>
</evidence>
<gene>
    <name evidence="6" type="ORF">FHU35_12430</name>
</gene>
<dbReference type="GO" id="GO:0016616">
    <property type="term" value="F:oxidoreductase activity, acting on the CH-OH group of donors, NAD or NADP as acceptor"/>
    <property type="evidence" value="ECO:0007669"/>
    <property type="project" value="UniProtKB-ARBA"/>
</dbReference>
<reference evidence="6 7" key="1">
    <citation type="submission" date="2019-06" db="EMBL/GenBank/DDBJ databases">
        <title>Sequencing the genomes of 1000 actinobacteria strains.</title>
        <authorList>
            <person name="Klenk H.-P."/>
        </authorList>
    </citation>
    <scope>NUCLEOTIDE SEQUENCE [LARGE SCALE GENOMIC DNA]</scope>
    <source>
        <strain evidence="6 7">DSM 46699</strain>
    </source>
</reference>
<dbReference type="InterPro" id="IPR023210">
    <property type="entry name" value="NADP_OxRdtase_dom"/>
</dbReference>
<dbReference type="Gene3D" id="3.20.20.100">
    <property type="entry name" value="NADP-dependent oxidoreductase domain"/>
    <property type="match status" value="1"/>
</dbReference>
<dbReference type="AlphaFoldDB" id="A0A561U7V2"/>
<dbReference type="PROSITE" id="PS00798">
    <property type="entry name" value="ALDOKETO_REDUCTASE_1"/>
    <property type="match status" value="1"/>
</dbReference>
<dbReference type="PROSITE" id="PS00062">
    <property type="entry name" value="ALDOKETO_REDUCTASE_2"/>
    <property type="match status" value="1"/>
</dbReference>
<evidence type="ECO:0000313" key="6">
    <source>
        <dbReference type="EMBL" id="TWF95435.1"/>
    </source>
</evidence>
<evidence type="ECO:0000256" key="1">
    <source>
        <dbReference type="ARBA" id="ARBA00007905"/>
    </source>
</evidence>
<proteinExistence type="inferred from homology"/>
<evidence type="ECO:0000256" key="2">
    <source>
        <dbReference type="ARBA" id="ARBA00022857"/>
    </source>
</evidence>
<dbReference type="EMBL" id="VIWX01000002">
    <property type="protein sequence ID" value="TWF95435.1"/>
    <property type="molecule type" value="Genomic_DNA"/>
</dbReference>
<evidence type="ECO:0000256" key="3">
    <source>
        <dbReference type="ARBA" id="ARBA00023002"/>
    </source>
</evidence>
<dbReference type="FunFam" id="3.20.20.100:FF:000015">
    <property type="entry name" value="Oxidoreductase, aldo/keto reductase family"/>
    <property type="match status" value="1"/>
</dbReference>
<dbReference type="InterPro" id="IPR020471">
    <property type="entry name" value="AKR"/>
</dbReference>
<dbReference type="PANTHER" id="PTHR43827:SF3">
    <property type="entry name" value="NADP-DEPENDENT OXIDOREDUCTASE DOMAIN-CONTAINING PROTEIN"/>
    <property type="match status" value="1"/>
</dbReference>
<comment type="caution">
    <text evidence="6">The sequence shown here is derived from an EMBL/GenBank/DDBJ whole genome shotgun (WGS) entry which is preliminary data.</text>
</comment>
<evidence type="ECO:0000256" key="4">
    <source>
        <dbReference type="SAM" id="MobiDB-lite"/>
    </source>
</evidence>
<feature type="region of interest" description="Disordered" evidence="4">
    <location>
        <begin position="279"/>
        <end position="340"/>
    </location>
</feature>
<keyword evidence="2" id="KW-0521">NADP</keyword>
<dbReference type="PROSITE" id="PS00063">
    <property type="entry name" value="ALDOKETO_REDUCTASE_3"/>
    <property type="match status" value="1"/>
</dbReference>
<keyword evidence="7" id="KW-1185">Reference proteome</keyword>
<dbReference type="Proteomes" id="UP000316184">
    <property type="component" value="Unassembled WGS sequence"/>
</dbReference>
<dbReference type="InterPro" id="IPR036812">
    <property type="entry name" value="NAD(P)_OxRdtase_dom_sf"/>
</dbReference>
<organism evidence="6 7">
    <name type="scientific">Saccharopolyspora dendranthemae</name>
    <dbReference type="NCBI Taxonomy" id="1181886"/>
    <lineage>
        <taxon>Bacteria</taxon>
        <taxon>Bacillati</taxon>
        <taxon>Actinomycetota</taxon>
        <taxon>Actinomycetes</taxon>
        <taxon>Pseudonocardiales</taxon>
        <taxon>Pseudonocardiaceae</taxon>
        <taxon>Saccharopolyspora</taxon>
    </lineage>
</organism>
<keyword evidence="3" id="KW-0560">Oxidoreductase</keyword>
<dbReference type="PRINTS" id="PR00069">
    <property type="entry name" value="ALDKETRDTASE"/>
</dbReference>
<dbReference type="SUPFAM" id="SSF51430">
    <property type="entry name" value="NAD(P)-linked oxidoreductase"/>
    <property type="match status" value="1"/>
</dbReference>
<sequence length="340" mass="37107">MGRGGLSVEGMTISTFRLNNDVVMPSIGFGVFQSAPEETTAAVAEALRVGYRHIDTAAAYGNEREVGEAVRRSGLSRDEVFLETKVWITDYGYDAALHAYGKAVGKLGVEQLDLLILHQALPGEFDLTIQAYRALEKLHVDGKVRAIGVSNFMPGHLDRLLAETEVVPAVNQIEVHPYFRQSELLGYDAERGILNQAWSPIGGITFYRDGSKGSTLEDAVIRGIADGHGKTPAQVMLRWHLQQGRQVIPKSVTPARIAENFQIFDFELTADQLAAIDGLDTGVRGGPEPEKSPARTSASRSRKHEEESHDAHAHAWSRSGGLGDRSGLHGHVPELRAQSR</sequence>
<evidence type="ECO:0000313" key="7">
    <source>
        <dbReference type="Proteomes" id="UP000316184"/>
    </source>
</evidence>
<feature type="compositionally biased region" description="Basic and acidic residues" evidence="4">
    <location>
        <begin position="303"/>
        <end position="313"/>
    </location>
</feature>
<protein>
    <submittedName>
        <fullName evidence="6">Diketogulonate reductase-like aldo/keto reductase</fullName>
    </submittedName>
</protein>
<accession>A0A561U7V2</accession>
<dbReference type="PANTHER" id="PTHR43827">
    <property type="entry name" value="2,5-DIKETO-D-GLUCONIC ACID REDUCTASE"/>
    <property type="match status" value="1"/>
</dbReference>
<name>A0A561U7V2_9PSEU</name>
<feature type="domain" description="NADP-dependent oxidoreductase" evidence="5">
    <location>
        <begin position="33"/>
        <end position="280"/>
    </location>
</feature>
<comment type="similarity">
    <text evidence="1">Belongs to the aldo/keto reductase family.</text>
</comment>
<dbReference type="Pfam" id="PF00248">
    <property type="entry name" value="Aldo_ket_red"/>
    <property type="match status" value="1"/>
</dbReference>
<dbReference type="InterPro" id="IPR018170">
    <property type="entry name" value="Aldo/ket_reductase_CS"/>
</dbReference>